<feature type="compositionally biased region" description="Basic and acidic residues" evidence="2">
    <location>
        <begin position="528"/>
        <end position="545"/>
    </location>
</feature>
<feature type="compositionally biased region" description="Basic and acidic residues" evidence="2">
    <location>
        <begin position="80"/>
        <end position="95"/>
    </location>
</feature>
<dbReference type="Proteomes" id="UP001153709">
    <property type="component" value="Chromosome 2"/>
</dbReference>
<evidence type="ECO:0000313" key="3">
    <source>
        <dbReference type="EMBL" id="CAG9829671.1"/>
    </source>
</evidence>
<feature type="region of interest" description="Disordered" evidence="2">
    <location>
        <begin position="922"/>
        <end position="1002"/>
    </location>
</feature>
<feature type="compositionally biased region" description="Basic residues" evidence="2">
    <location>
        <begin position="934"/>
        <end position="943"/>
    </location>
</feature>
<keyword evidence="1" id="KW-0175">Coiled coil</keyword>
<evidence type="ECO:0000256" key="1">
    <source>
        <dbReference type="SAM" id="Coils"/>
    </source>
</evidence>
<organism evidence="3 4">
    <name type="scientific">Diabrotica balteata</name>
    <name type="common">Banded cucumber beetle</name>
    <dbReference type="NCBI Taxonomy" id="107213"/>
    <lineage>
        <taxon>Eukaryota</taxon>
        <taxon>Metazoa</taxon>
        <taxon>Ecdysozoa</taxon>
        <taxon>Arthropoda</taxon>
        <taxon>Hexapoda</taxon>
        <taxon>Insecta</taxon>
        <taxon>Pterygota</taxon>
        <taxon>Neoptera</taxon>
        <taxon>Endopterygota</taxon>
        <taxon>Coleoptera</taxon>
        <taxon>Polyphaga</taxon>
        <taxon>Cucujiformia</taxon>
        <taxon>Chrysomeloidea</taxon>
        <taxon>Chrysomelidae</taxon>
        <taxon>Galerucinae</taxon>
        <taxon>Diabroticina</taxon>
        <taxon>Diabroticites</taxon>
        <taxon>Diabrotica</taxon>
    </lineage>
</organism>
<feature type="coiled-coil region" evidence="1">
    <location>
        <begin position="247"/>
        <end position="274"/>
    </location>
</feature>
<feature type="compositionally biased region" description="Polar residues" evidence="2">
    <location>
        <begin position="945"/>
        <end position="973"/>
    </location>
</feature>
<gene>
    <name evidence="3" type="ORF">DIABBA_LOCUS3442</name>
</gene>
<name>A0A9N9X8Z7_DIABA</name>
<proteinExistence type="predicted"/>
<feature type="region of interest" description="Disordered" evidence="2">
    <location>
        <begin position="526"/>
        <end position="545"/>
    </location>
</feature>
<feature type="region of interest" description="Disordered" evidence="2">
    <location>
        <begin position="620"/>
        <end position="645"/>
    </location>
</feature>
<dbReference type="EMBL" id="OU898277">
    <property type="protein sequence ID" value="CAG9829671.1"/>
    <property type="molecule type" value="Genomic_DNA"/>
</dbReference>
<protein>
    <submittedName>
        <fullName evidence="3">Uncharacterized protein</fullName>
    </submittedName>
</protein>
<keyword evidence="4" id="KW-1185">Reference proteome</keyword>
<feature type="region of interest" description="Disordered" evidence="2">
    <location>
        <begin position="74"/>
        <end position="109"/>
    </location>
</feature>
<feature type="compositionally biased region" description="Basic and acidic residues" evidence="2">
    <location>
        <begin position="981"/>
        <end position="1002"/>
    </location>
</feature>
<accession>A0A9N9X8Z7</accession>
<reference evidence="3" key="1">
    <citation type="submission" date="2022-01" db="EMBL/GenBank/DDBJ databases">
        <authorList>
            <person name="King R."/>
        </authorList>
    </citation>
    <scope>NUCLEOTIDE SEQUENCE</scope>
</reference>
<sequence>MGSKGEQQKENKYKWNQEMSTPISTEASIAKQLRRETSIKSYLEREKELEKQNEKQKLVDTTFDFLEITQKNSKGTETTIPRDHEGIHDFTEGKNFKYSSSSDPSVKEQISDKEIETLKVTTVPVRSEKTTTNDDNVDEESTTVETSEFNDTNLNLKSTEQLSTFAQLTVRLERFDYDVQNKKAIEDVSENRKQEQAQSMSNDLNLKNIEDNSMKLLDAGAIILDDKRNQKVSTSKAEKENEINYIIAEVVEDNLEHQKELRNEKEKLNITQNKSTETQIMISHDDEVIQDFISSKNTKQLSFSDPMVKEKLCDKEKSPAKLYIVRSEAETSEKITEEHMHDDKVAHDDKVIQKSTVPTSEFSDIDLDLKNIEQGPSFDQLVELLDSYGYDIQKKKTVSKPIEDALEKRKEPLLSRIMGLEQYGLAEDESGTQTSTVDINISPQVIHWNKDVPEKIIGDDLGQCKKSKSLKENSENECEVHSVLDVGSNRSRIIMKVKEMIEHNEINLVQPSLQNENGDMCIRNTSLNDKDMTTKPDHSDKNFPEKGEVDVFKQPQAVNAVLTETNMSINDHSSEVHKLSPVAKKDREEENSVKTVRNARQVLESDGIEAYNKKVISDEEKKKEVNEKNKENNLSTTEHEEPPVETSYIADKKNSSIRRKRKLYDPNDLSVISFQEDEVERCEKKRTTELQTEMKQGIDESNTIKESRSILLSSAREGYEPLSCARKDQDSPSTYKKQSASLPFAKKYHDPSKHGRKNLTISYVRTKKTKKGTNSRNRSYLCAMLNLHKRNKHESSNNISEANRAMLNRTLHKIFGWPVEAESFLKKVFKKSNANSTELKREECSENKYETQNENTRSPIIVKAKGPTKKKKIPNDQIRYADLVKARDASHHKAKETFMKVLKDIQDDLNDGENLMEMLRKHKKKSISTEKRSSKNKSVRSKSKANTSQKVKTSNVSQKRRSITPNRSEQGSSTKKRKLKKIGDKKQKKEINDKNKENNFRPILHEDFPLKKSCFAERNNSTIRQKRKLYDPNDVVEICPEMITKEPNFYENREPMFPERI</sequence>
<evidence type="ECO:0000256" key="2">
    <source>
        <dbReference type="SAM" id="MobiDB-lite"/>
    </source>
</evidence>
<dbReference type="AlphaFoldDB" id="A0A9N9X8Z7"/>
<evidence type="ECO:0000313" key="4">
    <source>
        <dbReference type="Proteomes" id="UP001153709"/>
    </source>
</evidence>
<feature type="compositionally biased region" description="Basic and acidic residues" evidence="2">
    <location>
        <begin position="620"/>
        <end position="642"/>
    </location>
</feature>